<feature type="region of interest" description="Disordered" evidence="1">
    <location>
        <begin position="1"/>
        <end position="22"/>
    </location>
</feature>
<dbReference type="Proteomes" id="UP000313359">
    <property type="component" value="Unassembled WGS sequence"/>
</dbReference>
<dbReference type="EMBL" id="ML122287">
    <property type="protein sequence ID" value="RPD56547.1"/>
    <property type="molecule type" value="Genomic_DNA"/>
</dbReference>
<organism evidence="2 3">
    <name type="scientific">Lentinus tigrinus ALCF2SS1-6</name>
    <dbReference type="NCBI Taxonomy" id="1328759"/>
    <lineage>
        <taxon>Eukaryota</taxon>
        <taxon>Fungi</taxon>
        <taxon>Dikarya</taxon>
        <taxon>Basidiomycota</taxon>
        <taxon>Agaricomycotina</taxon>
        <taxon>Agaricomycetes</taxon>
        <taxon>Polyporales</taxon>
        <taxon>Polyporaceae</taxon>
        <taxon>Lentinus</taxon>
    </lineage>
</organism>
<protein>
    <submittedName>
        <fullName evidence="2">Uncharacterized protein</fullName>
    </submittedName>
</protein>
<reference evidence="2" key="1">
    <citation type="journal article" date="2018" name="Genome Biol. Evol.">
        <title>Genomics and development of Lentinus tigrinus, a white-rot wood-decaying mushroom with dimorphic fruiting bodies.</title>
        <authorList>
            <person name="Wu B."/>
            <person name="Xu Z."/>
            <person name="Knudson A."/>
            <person name="Carlson A."/>
            <person name="Chen N."/>
            <person name="Kovaka S."/>
            <person name="LaButti K."/>
            <person name="Lipzen A."/>
            <person name="Pennachio C."/>
            <person name="Riley R."/>
            <person name="Schakwitz W."/>
            <person name="Umezawa K."/>
            <person name="Ohm R.A."/>
            <person name="Grigoriev I.V."/>
            <person name="Nagy L.G."/>
            <person name="Gibbons J."/>
            <person name="Hibbett D."/>
        </authorList>
    </citation>
    <scope>NUCLEOTIDE SEQUENCE [LARGE SCALE GENOMIC DNA]</scope>
    <source>
        <strain evidence="2">ALCF2SS1-6</strain>
    </source>
</reference>
<evidence type="ECO:0000313" key="2">
    <source>
        <dbReference type="EMBL" id="RPD56547.1"/>
    </source>
</evidence>
<accession>A0A5C2RZS9</accession>
<feature type="compositionally biased region" description="Basic and acidic residues" evidence="1">
    <location>
        <begin position="8"/>
        <end position="22"/>
    </location>
</feature>
<evidence type="ECO:0000313" key="3">
    <source>
        <dbReference type="Proteomes" id="UP000313359"/>
    </source>
</evidence>
<name>A0A5C2RZS9_9APHY</name>
<keyword evidence="3" id="KW-1185">Reference proteome</keyword>
<proteinExistence type="predicted"/>
<sequence length="64" mass="7249">MALLESDSSAREEATSPHAERYNIRARRDASGVHVETKDSVTWLPYGVSETRMFTERIAPLLSR</sequence>
<evidence type="ECO:0000256" key="1">
    <source>
        <dbReference type="SAM" id="MobiDB-lite"/>
    </source>
</evidence>
<gene>
    <name evidence="2" type="ORF">L227DRAFT_578745</name>
</gene>
<dbReference type="AlphaFoldDB" id="A0A5C2RZS9"/>